<accession>A0A3G5A7G3</accession>
<organism evidence="1">
    <name type="scientific">Hyperionvirus sp</name>
    <dbReference type="NCBI Taxonomy" id="2487770"/>
    <lineage>
        <taxon>Viruses</taxon>
        <taxon>Varidnaviria</taxon>
        <taxon>Bamfordvirae</taxon>
        <taxon>Nucleocytoviricota</taxon>
        <taxon>Megaviricetes</taxon>
        <taxon>Imitervirales</taxon>
        <taxon>Mimiviridae</taxon>
        <taxon>Klosneuvirinae</taxon>
    </lineage>
</organism>
<reference evidence="1" key="1">
    <citation type="submission" date="2018-10" db="EMBL/GenBank/DDBJ databases">
        <title>Hidden diversity of soil giant viruses.</title>
        <authorList>
            <person name="Schulz F."/>
            <person name="Alteio L."/>
            <person name="Goudeau D."/>
            <person name="Ryan E.M."/>
            <person name="Malmstrom R.R."/>
            <person name="Blanchard J."/>
            <person name="Woyke T."/>
        </authorList>
    </citation>
    <scope>NUCLEOTIDE SEQUENCE</scope>
    <source>
        <strain evidence="1">HYV1</strain>
    </source>
</reference>
<sequence length="213" mass="23674">MINNNGGRGENDANHCEKCGYDHSKEPMEKCDLEHEIRSLQKSVRKLQHPPTVQYRLELPGPSIAFNPIQLFTFPDLMPPLTIEHGPIKRVGRKNKIIKINETGEYQLTYCAVLSNSTPNTEFIITPKIDGNLFPELLTRGQNPATGSKFVTLNSSVKIIVNVPPARLELQLETIPGSIVPSQENTQASAGSSINIYKTSELTPKKIQKVEDS</sequence>
<protein>
    <submittedName>
        <fullName evidence="1">Uncharacterized protein</fullName>
    </submittedName>
</protein>
<dbReference type="EMBL" id="MK072385">
    <property type="protein sequence ID" value="AYV82982.1"/>
    <property type="molecule type" value="Genomic_DNA"/>
</dbReference>
<gene>
    <name evidence="1" type="ORF">Hyperionvirus3_128</name>
</gene>
<proteinExistence type="predicted"/>
<name>A0A3G5A7G3_9VIRU</name>
<evidence type="ECO:0000313" key="1">
    <source>
        <dbReference type="EMBL" id="AYV82982.1"/>
    </source>
</evidence>